<gene>
    <name evidence="2" type="ORF">BACPLE_02564</name>
</gene>
<evidence type="ECO:0000313" key="3">
    <source>
        <dbReference type="Proteomes" id="UP000003452"/>
    </source>
</evidence>
<keyword evidence="1" id="KW-0812">Transmembrane</keyword>
<proteinExistence type="predicted"/>
<sequence>MFTIYTAFAFFIFAATFAFRAVCIAFTLAAGTVFATAFYFHFFLFFFVLLCKQGHTAG</sequence>
<accession>B5D0N6</accession>
<dbReference type="Proteomes" id="UP000003452">
    <property type="component" value="Unassembled WGS sequence"/>
</dbReference>
<keyword evidence="1" id="KW-1133">Transmembrane helix</keyword>
<feature type="transmembrane region" description="Helical" evidence="1">
    <location>
        <begin position="30"/>
        <end position="51"/>
    </location>
</feature>
<dbReference type="AlphaFoldDB" id="B5D0N6"/>
<protein>
    <submittedName>
        <fullName evidence="2">Uncharacterized protein</fullName>
    </submittedName>
</protein>
<keyword evidence="1" id="KW-0472">Membrane</keyword>
<name>B5D0N6_PHOPM</name>
<evidence type="ECO:0000313" key="2">
    <source>
        <dbReference type="EMBL" id="EDY95081.1"/>
    </source>
</evidence>
<organism evidence="2 3">
    <name type="scientific">Phocaeicola plebeius (strain DSM 17135 / JCM 12973 / CCUG 54634 / M2)</name>
    <name type="common">Bacteroides plebeius</name>
    <dbReference type="NCBI Taxonomy" id="484018"/>
    <lineage>
        <taxon>Bacteria</taxon>
        <taxon>Pseudomonadati</taxon>
        <taxon>Bacteroidota</taxon>
        <taxon>Bacteroidia</taxon>
        <taxon>Bacteroidales</taxon>
        <taxon>Bacteroidaceae</taxon>
        <taxon>Phocaeicola</taxon>
    </lineage>
</organism>
<dbReference type="HOGENOM" id="CLU_2969878_0_0_10"/>
<dbReference type="EMBL" id="ABQC02000021">
    <property type="protein sequence ID" value="EDY95081.1"/>
    <property type="molecule type" value="Genomic_DNA"/>
</dbReference>
<evidence type="ECO:0000256" key="1">
    <source>
        <dbReference type="SAM" id="Phobius"/>
    </source>
</evidence>
<reference evidence="2 3" key="2">
    <citation type="submission" date="2008-08" db="EMBL/GenBank/DDBJ databases">
        <authorList>
            <person name="Fulton L."/>
            <person name="Clifton S."/>
            <person name="Fulton B."/>
            <person name="Xu J."/>
            <person name="Minx P."/>
            <person name="Pepin K.H."/>
            <person name="Johnson M."/>
            <person name="Thiruvilangam P."/>
            <person name="Bhonagiri V."/>
            <person name="Nash W.E."/>
            <person name="Mardis E.R."/>
            <person name="Wilson R.K."/>
        </authorList>
    </citation>
    <scope>NUCLEOTIDE SEQUENCE [LARGE SCALE GENOMIC DNA]</scope>
    <source>
        <strain evidence="3">DSM 17135 / JCM 12973 / M2</strain>
    </source>
</reference>
<comment type="caution">
    <text evidence="2">The sequence shown here is derived from an EMBL/GenBank/DDBJ whole genome shotgun (WGS) entry which is preliminary data.</text>
</comment>
<reference evidence="2 3" key="1">
    <citation type="submission" date="2008-08" db="EMBL/GenBank/DDBJ databases">
        <title>Draft genome sequence of Bacteroides plebeius (DSM 17135).</title>
        <authorList>
            <person name="Sudarsanam P."/>
            <person name="Ley R."/>
            <person name="Guruge J."/>
            <person name="Turnbaugh P.J."/>
            <person name="Mahowald M."/>
            <person name="Liep D."/>
            <person name="Gordon J."/>
        </authorList>
    </citation>
    <scope>NUCLEOTIDE SEQUENCE [LARGE SCALE GENOMIC DNA]</scope>
    <source>
        <strain evidence="3">DSM 17135 / JCM 12973 / M2</strain>
    </source>
</reference>